<keyword evidence="4" id="KW-1185">Reference proteome</keyword>
<dbReference type="Pfam" id="PF08386">
    <property type="entry name" value="Abhydrolase_4"/>
    <property type="match status" value="1"/>
</dbReference>
<dbReference type="Gene3D" id="3.40.50.1820">
    <property type="entry name" value="alpha/beta hydrolase"/>
    <property type="match status" value="2"/>
</dbReference>
<keyword evidence="3" id="KW-0378">Hydrolase</keyword>
<proteinExistence type="predicted"/>
<evidence type="ECO:0000313" key="3">
    <source>
        <dbReference type="EMBL" id="MFB5191690.1"/>
    </source>
</evidence>
<dbReference type="InterPro" id="IPR050471">
    <property type="entry name" value="AB_hydrolase"/>
</dbReference>
<dbReference type="InterPro" id="IPR029058">
    <property type="entry name" value="AB_hydrolase_fold"/>
</dbReference>
<comment type="caution">
    <text evidence="3">The sequence shown here is derived from an EMBL/GenBank/DDBJ whole genome shotgun (WGS) entry which is preliminary data.</text>
</comment>
<dbReference type="InterPro" id="IPR013595">
    <property type="entry name" value="Pept_S33_TAP-like_C"/>
</dbReference>
<dbReference type="InterPro" id="IPR000073">
    <property type="entry name" value="AB_hydrolase_1"/>
</dbReference>
<evidence type="ECO:0000313" key="4">
    <source>
        <dbReference type="Proteomes" id="UP001579974"/>
    </source>
</evidence>
<feature type="domain" description="AB hydrolase-1" evidence="1">
    <location>
        <begin position="21"/>
        <end position="133"/>
    </location>
</feature>
<gene>
    <name evidence="3" type="ORF">KKP3000_000466</name>
</gene>
<evidence type="ECO:0000259" key="2">
    <source>
        <dbReference type="Pfam" id="PF08386"/>
    </source>
</evidence>
<dbReference type="PANTHER" id="PTHR43433">
    <property type="entry name" value="HYDROLASE, ALPHA/BETA FOLD FAMILY PROTEIN"/>
    <property type="match status" value="1"/>
</dbReference>
<feature type="domain" description="Peptidase S33 tripeptidyl aminopeptidase-like C-terminal" evidence="2">
    <location>
        <begin position="163"/>
        <end position="224"/>
    </location>
</feature>
<sequence length="229" mass="26242">MPTVKVNSINLYYEIHGDGEPLCLIPGLNNDIADYKKIVQLLSQRYKVIAVDNRGSGRTDKPDIPYSINMMCEDVVELLRHLRIGQAHILGISLGGRIATELVLQHPDKIRSLILVSTYVHRIDPELSSRRLNILLRLSLLRKQRHGALRQRDAARDYDATERLHEINVPTLILHGKKDKFAPYRFAEEMHLDIRNSTLVTFSGGHMFLFLRSEQFVEAIMKFLDGTPH</sequence>
<dbReference type="PRINTS" id="PR00111">
    <property type="entry name" value="ABHYDROLASE"/>
</dbReference>
<dbReference type="RefSeq" id="WP_275474170.1">
    <property type="nucleotide sequence ID" value="NZ_CP162940.1"/>
</dbReference>
<dbReference type="PANTHER" id="PTHR43433:SF5">
    <property type="entry name" value="AB HYDROLASE-1 DOMAIN-CONTAINING PROTEIN"/>
    <property type="match status" value="1"/>
</dbReference>
<evidence type="ECO:0000259" key="1">
    <source>
        <dbReference type="Pfam" id="PF00561"/>
    </source>
</evidence>
<name>A0ABV5AHE1_9BACL</name>
<reference evidence="3 4" key="1">
    <citation type="journal article" date="2024" name="Int. J. Mol. Sci.">
        <title>Exploration of Alicyclobacillus spp. Genome in Search of Antibiotic Resistance.</title>
        <authorList>
            <person name="Bucka-Kolendo J."/>
            <person name="Kiousi D.E."/>
            <person name="Dekowska A."/>
            <person name="Mikolajczuk-Szczyrba A."/>
            <person name="Karadedos D.M."/>
            <person name="Michael P."/>
            <person name="Galanis A."/>
            <person name="Sokolowska B."/>
        </authorList>
    </citation>
    <scope>NUCLEOTIDE SEQUENCE [LARGE SCALE GENOMIC DNA]</scope>
    <source>
        <strain evidence="3 4">KKP 3000</strain>
    </source>
</reference>
<protein>
    <submittedName>
        <fullName evidence="3">Alpha/beta hydrolase</fullName>
    </submittedName>
</protein>
<dbReference type="SUPFAM" id="SSF53474">
    <property type="entry name" value="alpha/beta-Hydrolases"/>
    <property type="match status" value="1"/>
</dbReference>
<dbReference type="Proteomes" id="UP001579974">
    <property type="component" value="Unassembled WGS sequence"/>
</dbReference>
<dbReference type="Pfam" id="PF00561">
    <property type="entry name" value="Abhydrolase_1"/>
    <property type="match status" value="1"/>
</dbReference>
<dbReference type="EMBL" id="JBDXSU010000013">
    <property type="protein sequence ID" value="MFB5191690.1"/>
    <property type="molecule type" value="Genomic_DNA"/>
</dbReference>
<accession>A0ABV5AHE1</accession>
<organism evidence="3 4">
    <name type="scientific">Alicyclobacillus fastidiosus</name>
    <dbReference type="NCBI Taxonomy" id="392011"/>
    <lineage>
        <taxon>Bacteria</taxon>
        <taxon>Bacillati</taxon>
        <taxon>Bacillota</taxon>
        <taxon>Bacilli</taxon>
        <taxon>Bacillales</taxon>
        <taxon>Alicyclobacillaceae</taxon>
        <taxon>Alicyclobacillus</taxon>
    </lineage>
</organism>
<dbReference type="GO" id="GO:0016787">
    <property type="term" value="F:hydrolase activity"/>
    <property type="evidence" value="ECO:0007669"/>
    <property type="project" value="UniProtKB-KW"/>
</dbReference>